<evidence type="ECO:0000256" key="5">
    <source>
        <dbReference type="ARBA" id="ARBA00022825"/>
    </source>
</evidence>
<evidence type="ECO:0000256" key="6">
    <source>
        <dbReference type="PROSITE-ProRule" id="PRU01240"/>
    </source>
</evidence>
<feature type="chain" id="PRO_5019553762" description="Alkaline proteinase" evidence="9">
    <location>
        <begin position="21"/>
        <end position="460"/>
    </location>
</feature>
<dbReference type="PROSITE" id="PS00137">
    <property type="entry name" value="SUBTILASE_HIS"/>
    <property type="match status" value="1"/>
</dbReference>
<feature type="domain" description="Peptidase S8/S53" evidence="10">
    <location>
        <begin position="199"/>
        <end position="425"/>
    </location>
</feature>
<evidence type="ECO:0000313" key="13">
    <source>
        <dbReference type="Proteomes" id="UP000288429"/>
    </source>
</evidence>
<feature type="active site" description="Charge relay system" evidence="6">
    <location>
        <position position="201"/>
    </location>
</feature>
<feature type="active site" description="Charge relay system" evidence="6">
    <location>
        <position position="232"/>
    </location>
</feature>
<keyword evidence="13" id="KW-1185">Reference proteome</keyword>
<dbReference type="PROSITE" id="PS00136">
    <property type="entry name" value="SUBTILASE_ASP"/>
    <property type="match status" value="1"/>
</dbReference>
<dbReference type="InterPro" id="IPR034193">
    <property type="entry name" value="PCSK9_ProteinaseK-like"/>
</dbReference>
<dbReference type="PROSITE" id="PS00138">
    <property type="entry name" value="SUBTILASE_SER"/>
    <property type="match status" value="1"/>
</dbReference>
<dbReference type="PANTHER" id="PTHR43806:SF11">
    <property type="entry name" value="CEREVISIN-RELATED"/>
    <property type="match status" value="1"/>
</dbReference>
<evidence type="ECO:0000259" key="11">
    <source>
        <dbReference type="Pfam" id="PF05922"/>
    </source>
</evidence>
<feature type="domain" description="Inhibitor I9" evidence="11">
    <location>
        <begin position="44"/>
        <end position="124"/>
    </location>
</feature>
<dbReference type="EMBL" id="NIZV01000123">
    <property type="protein sequence ID" value="RSM06665.1"/>
    <property type="molecule type" value="Genomic_DNA"/>
</dbReference>
<dbReference type="InterPro" id="IPR015500">
    <property type="entry name" value="Peptidase_S8_subtilisin-rel"/>
</dbReference>
<dbReference type="InterPro" id="IPR000209">
    <property type="entry name" value="Peptidase_S8/S53_dom"/>
</dbReference>
<dbReference type="PANTHER" id="PTHR43806">
    <property type="entry name" value="PEPTIDASE S8"/>
    <property type="match status" value="1"/>
</dbReference>
<comment type="caution">
    <text evidence="12">The sequence shown here is derived from an EMBL/GenBank/DDBJ whole genome shotgun (WGS) entry which is preliminary data.</text>
</comment>
<dbReference type="PROSITE" id="PS51257">
    <property type="entry name" value="PROKAR_LIPOPROTEIN"/>
    <property type="match status" value="1"/>
</dbReference>
<dbReference type="Proteomes" id="UP000288429">
    <property type="component" value="Unassembled WGS sequence"/>
</dbReference>
<dbReference type="InterPro" id="IPR037045">
    <property type="entry name" value="S8pro/Inhibitor_I9_sf"/>
</dbReference>
<comment type="similarity">
    <text evidence="1 6 7">Belongs to the peptidase S8 family.</text>
</comment>
<evidence type="ECO:0000259" key="10">
    <source>
        <dbReference type="Pfam" id="PF00082"/>
    </source>
</evidence>
<dbReference type="Pfam" id="PF00082">
    <property type="entry name" value="Peptidase_S8"/>
    <property type="match status" value="1"/>
</dbReference>
<feature type="active site" description="Charge relay system" evidence="6">
    <location>
        <position position="389"/>
    </location>
</feature>
<keyword evidence="3 9" id="KW-0732">Signal</keyword>
<evidence type="ECO:0000256" key="1">
    <source>
        <dbReference type="ARBA" id="ARBA00011073"/>
    </source>
</evidence>
<dbReference type="InterPro" id="IPR023828">
    <property type="entry name" value="Peptidase_S8_Ser-AS"/>
</dbReference>
<dbReference type="InterPro" id="IPR050131">
    <property type="entry name" value="Peptidase_S8_subtilisin-like"/>
</dbReference>
<keyword evidence="4 6" id="KW-0378">Hydrolase</keyword>
<proteinExistence type="inferred from homology"/>
<reference evidence="12 13" key="1">
    <citation type="submission" date="2017-06" db="EMBL/GenBank/DDBJ databases">
        <title>Cmopartive genomic analysis of Ambrosia Fusariam Clade fungi.</title>
        <authorList>
            <person name="Stajich J.E."/>
            <person name="Carrillo J."/>
            <person name="Kijimoto T."/>
            <person name="Eskalen A."/>
            <person name="O'Donnell K."/>
            <person name="Kasson M."/>
        </authorList>
    </citation>
    <scope>NUCLEOTIDE SEQUENCE [LARGE SCALE GENOMIC DNA]</scope>
    <source>
        <strain evidence="12 13">NRRL 20438</strain>
    </source>
</reference>
<dbReference type="InterPro" id="IPR023827">
    <property type="entry name" value="Peptidase_S8_Asp-AS"/>
</dbReference>
<organism evidence="12 13">
    <name type="scientific">Fusarium ambrosium</name>
    <dbReference type="NCBI Taxonomy" id="131363"/>
    <lineage>
        <taxon>Eukaryota</taxon>
        <taxon>Fungi</taxon>
        <taxon>Dikarya</taxon>
        <taxon>Ascomycota</taxon>
        <taxon>Pezizomycotina</taxon>
        <taxon>Sordariomycetes</taxon>
        <taxon>Hypocreomycetidae</taxon>
        <taxon>Hypocreales</taxon>
        <taxon>Nectriaceae</taxon>
        <taxon>Fusarium</taxon>
        <taxon>Fusarium solani species complex</taxon>
    </lineage>
</organism>
<dbReference type="Gene3D" id="3.30.70.80">
    <property type="entry name" value="Peptidase S8 propeptide/proteinase inhibitor I9"/>
    <property type="match status" value="1"/>
</dbReference>
<evidence type="ECO:0000256" key="4">
    <source>
        <dbReference type="ARBA" id="ARBA00022801"/>
    </source>
</evidence>
<dbReference type="GO" id="GO:0004252">
    <property type="term" value="F:serine-type endopeptidase activity"/>
    <property type="evidence" value="ECO:0007669"/>
    <property type="project" value="UniProtKB-UniRule"/>
</dbReference>
<accession>A0A428TXC2</accession>
<feature type="region of interest" description="Disordered" evidence="8">
    <location>
        <begin position="127"/>
        <end position="163"/>
    </location>
</feature>
<dbReference type="PRINTS" id="PR00723">
    <property type="entry name" value="SUBTILISIN"/>
</dbReference>
<dbReference type="GO" id="GO:0006508">
    <property type="term" value="P:proteolysis"/>
    <property type="evidence" value="ECO:0007669"/>
    <property type="project" value="UniProtKB-KW"/>
</dbReference>
<evidence type="ECO:0000256" key="8">
    <source>
        <dbReference type="SAM" id="MobiDB-lite"/>
    </source>
</evidence>
<dbReference type="CDD" id="cd04077">
    <property type="entry name" value="Peptidases_S8_PCSK9_ProteinaseK_like"/>
    <property type="match status" value="1"/>
</dbReference>
<evidence type="ECO:0000313" key="12">
    <source>
        <dbReference type="EMBL" id="RSM06665.1"/>
    </source>
</evidence>
<dbReference type="FunFam" id="3.40.50.200:FF:000007">
    <property type="entry name" value="Subtilisin-like serine protease"/>
    <property type="match status" value="1"/>
</dbReference>
<dbReference type="Pfam" id="PF05922">
    <property type="entry name" value="Inhibitor_I9"/>
    <property type="match status" value="1"/>
</dbReference>
<evidence type="ECO:0000256" key="7">
    <source>
        <dbReference type="RuleBase" id="RU003355"/>
    </source>
</evidence>
<protein>
    <recommendedName>
        <fullName evidence="14">Alkaline proteinase</fullName>
    </recommendedName>
</protein>
<gene>
    <name evidence="12" type="ORF">CDV31_009013</name>
</gene>
<keyword evidence="5 6" id="KW-0720">Serine protease</keyword>
<evidence type="ECO:0000256" key="9">
    <source>
        <dbReference type="SAM" id="SignalP"/>
    </source>
</evidence>
<dbReference type="AlphaFoldDB" id="A0A428TXC2"/>
<evidence type="ECO:0008006" key="14">
    <source>
        <dbReference type="Google" id="ProtNLM"/>
    </source>
</evidence>
<dbReference type="SUPFAM" id="SSF54897">
    <property type="entry name" value="Protease propeptides/inhibitors"/>
    <property type="match status" value="1"/>
</dbReference>
<sequence length="460" mass="49108">MVNFKNFAIVATTLLGCVVAAPAPASSSSSSSSSTGPSDIIPGSYIITLKPSIKVAKVKAHIKWVKDVHKRSLTKRDSDNGIEKTYDNEAGFHAYSGTFDASTIKQIKKSPDVIAVEPDRLVKLTWNPQVGEPSENNQFGERDHHEDHEDEDETVHLSKRAETNQQTATWGLGTLSHRAKGYKNYLYDSDAGIESYAYVVDSGVRASHKDFGGRAKQVWTAFKKDHTDRLGHGTHVAGTIASKTYGVAKKAQILAVKVFQGESAELSVILAGINWAVNDVVSKNRQKFAVINLSLGIDDTSAALNRVVENAVKAGVITVVASGNAGMDTALTSPGSVANAITVGAIDSNWKVTSWSNWGSFVDILAPGVGVISCSWKSDTGTATEDGTSMAAPHVAGLVLYAQSIEGIFGVTQTSNWLKKVATAGKITGKLNGSPNLIANNNNYLQRRIKVKAKAKAARQ</sequence>
<name>A0A428TXC2_9HYPO</name>
<evidence type="ECO:0000256" key="2">
    <source>
        <dbReference type="ARBA" id="ARBA00022670"/>
    </source>
</evidence>
<dbReference type="InterPro" id="IPR022398">
    <property type="entry name" value="Peptidase_S8_His-AS"/>
</dbReference>
<dbReference type="InterPro" id="IPR036852">
    <property type="entry name" value="Peptidase_S8/S53_dom_sf"/>
</dbReference>
<keyword evidence="2 6" id="KW-0645">Protease</keyword>
<dbReference type="SUPFAM" id="SSF52743">
    <property type="entry name" value="Subtilisin-like"/>
    <property type="match status" value="1"/>
</dbReference>
<feature type="signal peptide" evidence="9">
    <location>
        <begin position="1"/>
        <end position="20"/>
    </location>
</feature>
<dbReference type="PROSITE" id="PS51892">
    <property type="entry name" value="SUBTILASE"/>
    <property type="match status" value="1"/>
</dbReference>
<evidence type="ECO:0000256" key="3">
    <source>
        <dbReference type="ARBA" id="ARBA00022729"/>
    </source>
</evidence>
<dbReference type="Gene3D" id="3.40.50.200">
    <property type="entry name" value="Peptidase S8/S53 domain"/>
    <property type="match status" value="1"/>
</dbReference>
<dbReference type="InterPro" id="IPR010259">
    <property type="entry name" value="S8pro/Inhibitor_I9"/>
</dbReference>